<keyword evidence="1" id="KW-0812">Transmembrane</keyword>
<dbReference type="EMBL" id="QOUX01000047">
    <property type="protein sequence ID" value="RXI96400.1"/>
    <property type="molecule type" value="Genomic_DNA"/>
</dbReference>
<feature type="transmembrane region" description="Helical" evidence="1">
    <location>
        <begin position="98"/>
        <end position="116"/>
    </location>
</feature>
<accession>A0A4Q0VNH5</accession>
<evidence type="ECO:0000256" key="1">
    <source>
        <dbReference type="SAM" id="Phobius"/>
    </source>
</evidence>
<dbReference type="NCBIfam" id="NF041644">
    <property type="entry name" value="CBO0543_fam"/>
    <property type="match status" value="1"/>
</dbReference>
<keyword evidence="1" id="KW-0472">Membrane</keyword>
<dbReference type="Proteomes" id="UP000290649">
    <property type="component" value="Unassembled WGS sequence"/>
</dbReference>
<proteinExistence type="predicted"/>
<feature type="transmembrane region" description="Helical" evidence="1">
    <location>
        <begin position="32"/>
        <end position="51"/>
    </location>
</feature>
<gene>
    <name evidence="2" type="ORF">DS745_22050</name>
</gene>
<dbReference type="RefSeq" id="WP_338324561.1">
    <property type="nucleotide sequence ID" value="NZ_QOUX01000047.1"/>
</dbReference>
<protein>
    <submittedName>
        <fullName evidence="2">Uncharacterized protein</fullName>
    </submittedName>
</protein>
<comment type="caution">
    <text evidence="2">The sequence shown here is derived from an EMBL/GenBank/DDBJ whole genome shotgun (WGS) entry which is preliminary data.</text>
</comment>
<feature type="transmembrane region" description="Helical" evidence="1">
    <location>
        <begin position="9"/>
        <end position="26"/>
    </location>
</feature>
<keyword evidence="1" id="KW-1133">Transmembrane helix</keyword>
<evidence type="ECO:0000313" key="3">
    <source>
        <dbReference type="Proteomes" id="UP000290649"/>
    </source>
</evidence>
<feature type="transmembrane region" description="Helical" evidence="1">
    <location>
        <begin position="128"/>
        <end position="152"/>
    </location>
</feature>
<reference evidence="2 3" key="1">
    <citation type="journal article" date="2019" name="Int. J. Syst. Evol. Microbiol.">
        <title>Anaerobacillus alkaliphilus sp. nov., a novel alkaliphilic and moderately halophilic bacterium.</title>
        <authorList>
            <person name="Borsodi A.K."/>
            <person name="Aszalos J.M."/>
            <person name="Bihari P."/>
            <person name="Nagy I."/>
            <person name="Schumann P."/>
            <person name="Sproer C."/>
            <person name="Kovacs A.L."/>
            <person name="Boka K."/>
            <person name="Dobosy P."/>
            <person name="Ovari M."/>
            <person name="Szili-Kovacs T."/>
            <person name="Toth E."/>
        </authorList>
    </citation>
    <scope>NUCLEOTIDE SEQUENCE [LARGE SCALE GENOMIC DNA]</scope>
    <source>
        <strain evidence="2 3">B16-10</strain>
    </source>
</reference>
<organism evidence="2 3">
    <name type="scientific">Anaerobacillus alkaliphilus</name>
    <dbReference type="NCBI Taxonomy" id="1548597"/>
    <lineage>
        <taxon>Bacteria</taxon>
        <taxon>Bacillati</taxon>
        <taxon>Bacillota</taxon>
        <taxon>Bacilli</taxon>
        <taxon>Bacillales</taxon>
        <taxon>Bacillaceae</taxon>
        <taxon>Anaerobacillus</taxon>
    </lineage>
</organism>
<dbReference type="InterPro" id="IPR048147">
    <property type="entry name" value="CBO0543-like"/>
</dbReference>
<keyword evidence="3" id="KW-1185">Reference proteome</keyword>
<evidence type="ECO:0000313" key="2">
    <source>
        <dbReference type="EMBL" id="RXI96400.1"/>
    </source>
</evidence>
<dbReference type="AlphaFoldDB" id="A0A4Q0VNH5"/>
<feature type="transmembrane region" description="Helical" evidence="1">
    <location>
        <begin position="63"/>
        <end position="86"/>
    </location>
</feature>
<name>A0A4Q0VNH5_9BACI</name>
<sequence>MFNKFEKNVLRFLVVLVFFITPLSMLGKDTKKWLLCFFLNSYANIFVAPTLASKGYLKYPVRLFPSIFNSSIIYDYFLCSTVTIWFCRSTLKDNWKTAFWKVWLFALPQAIVELFFERQTKLIKYGKGWTGLHSLITIASAKYMIRAIILILDRFDGENPKRTT</sequence>